<protein>
    <submittedName>
        <fullName evidence="2">Uncharacterized protein</fullName>
    </submittedName>
</protein>
<dbReference type="EMBL" id="BKCJ011803518">
    <property type="protein sequence ID" value="GFD54226.1"/>
    <property type="molecule type" value="Genomic_DNA"/>
</dbReference>
<feature type="region of interest" description="Disordered" evidence="1">
    <location>
        <begin position="1"/>
        <end position="27"/>
    </location>
</feature>
<accession>A0A699X8R4</accession>
<proteinExistence type="predicted"/>
<name>A0A699X8R4_TANCI</name>
<evidence type="ECO:0000256" key="1">
    <source>
        <dbReference type="SAM" id="MobiDB-lite"/>
    </source>
</evidence>
<feature type="non-terminal residue" evidence="2">
    <location>
        <position position="56"/>
    </location>
</feature>
<dbReference type="AlphaFoldDB" id="A0A699X8R4"/>
<comment type="caution">
    <text evidence="2">The sequence shown here is derived from an EMBL/GenBank/DDBJ whole genome shotgun (WGS) entry which is preliminary data.</text>
</comment>
<evidence type="ECO:0000313" key="2">
    <source>
        <dbReference type="EMBL" id="GFD54226.1"/>
    </source>
</evidence>
<reference evidence="2" key="1">
    <citation type="journal article" date="2019" name="Sci. Rep.">
        <title>Draft genome of Tanacetum cinerariifolium, the natural source of mosquito coil.</title>
        <authorList>
            <person name="Yamashiro T."/>
            <person name="Shiraishi A."/>
            <person name="Satake H."/>
            <person name="Nakayama K."/>
        </authorList>
    </citation>
    <scope>NUCLEOTIDE SEQUENCE</scope>
</reference>
<sequence length="56" mass="6384">MKRPAPPVVKVPKRPAKPKPLFDVDSTAPKAEKPTIAESNVDWLYDQFSHEGKERR</sequence>
<organism evidence="2">
    <name type="scientific">Tanacetum cinerariifolium</name>
    <name type="common">Dalmatian daisy</name>
    <name type="synonym">Chrysanthemum cinerariifolium</name>
    <dbReference type="NCBI Taxonomy" id="118510"/>
    <lineage>
        <taxon>Eukaryota</taxon>
        <taxon>Viridiplantae</taxon>
        <taxon>Streptophyta</taxon>
        <taxon>Embryophyta</taxon>
        <taxon>Tracheophyta</taxon>
        <taxon>Spermatophyta</taxon>
        <taxon>Magnoliopsida</taxon>
        <taxon>eudicotyledons</taxon>
        <taxon>Gunneridae</taxon>
        <taxon>Pentapetalae</taxon>
        <taxon>asterids</taxon>
        <taxon>campanulids</taxon>
        <taxon>Asterales</taxon>
        <taxon>Asteraceae</taxon>
        <taxon>Asteroideae</taxon>
        <taxon>Anthemideae</taxon>
        <taxon>Anthemidinae</taxon>
        <taxon>Tanacetum</taxon>
    </lineage>
</organism>
<gene>
    <name evidence="2" type="ORF">Tci_926195</name>
</gene>